<reference evidence="2 3" key="1">
    <citation type="submission" date="2020-04" db="EMBL/GenBank/DDBJ databases">
        <authorList>
            <person name="De Canck E."/>
        </authorList>
    </citation>
    <scope>NUCLEOTIDE SEQUENCE [LARGE SCALE GENOMIC DNA]</scope>
    <source>
        <strain evidence="2 3">LMG 29542</strain>
    </source>
</reference>
<organism evidence="2 3">
    <name type="scientific">Paraburkholderia humisilvae</name>
    <dbReference type="NCBI Taxonomy" id="627669"/>
    <lineage>
        <taxon>Bacteria</taxon>
        <taxon>Pseudomonadati</taxon>
        <taxon>Pseudomonadota</taxon>
        <taxon>Betaproteobacteria</taxon>
        <taxon>Burkholderiales</taxon>
        <taxon>Burkholderiaceae</taxon>
        <taxon>Paraburkholderia</taxon>
    </lineage>
</organism>
<dbReference type="Proteomes" id="UP000494363">
    <property type="component" value="Unassembled WGS sequence"/>
</dbReference>
<gene>
    <name evidence="2" type="ORF">LMG29542_08744</name>
</gene>
<proteinExistence type="predicted"/>
<keyword evidence="3" id="KW-1185">Reference proteome</keyword>
<feature type="compositionally biased region" description="Polar residues" evidence="1">
    <location>
        <begin position="78"/>
        <end position="87"/>
    </location>
</feature>
<evidence type="ECO:0000313" key="2">
    <source>
        <dbReference type="EMBL" id="CAB3775362.1"/>
    </source>
</evidence>
<feature type="region of interest" description="Disordered" evidence="1">
    <location>
        <begin position="66"/>
        <end position="100"/>
    </location>
</feature>
<evidence type="ECO:0000256" key="1">
    <source>
        <dbReference type="SAM" id="MobiDB-lite"/>
    </source>
</evidence>
<dbReference type="AlphaFoldDB" id="A0A6J5FCF3"/>
<name>A0A6J5FCF3_9BURK</name>
<accession>A0A6J5FCF3</accession>
<dbReference type="EMBL" id="CADIKH010000476">
    <property type="protein sequence ID" value="CAB3775362.1"/>
    <property type="molecule type" value="Genomic_DNA"/>
</dbReference>
<sequence length="100" mass="10906">MNMATIGLDLAKNVLQVHAVDLQGQVRCTQTALTLRYTSVFRHAAPVCNRHGGVRLLALLGPRTHKARTYGSTDRPRNSSALTSGATRPTRPTLKQSARQ</sequence>
<protein>
    <submittedName>
        <fullName evidence="2">Uncharacterized protein</fullName>
    </submittedName>
</protein>
<evidence type="ECO:0000313" key="3">
    <source>
        <dbReference type="Proteomes" id="UP000494363"/>
    </source>
</evidence>